<keyword evidence="2" id="KW-1185">Reference proteome</keyword>
<reference evidence="1 2" key="1">
    <citation type="journal article" date="2019" name="Commun. Biol.">
        <title>The bagworm genome reveals a unique fibroin gene that provides high tensile strength.</title>
        <authorList>
            <person name="Kono N."/>
            <person name="Nakamura H."/>
            <person name="Ohtoshi R."/>
            <person name="Tomita M."/>
            <person name="Numata K."/>
            <person name="Arakawa K."/>
        </authorList>
    </citation>
    <scope>NUCLEOTIDE SEQUENCE [LARGE SCALE GENOMIC DNA]</scope>
</reference>
<gene>
    <name evidence="1" type="ORF">EVAR_14653_1</name>
</gene>
<dbReference type="AlphaFoldDB" id="A0A4C1U2X0"/>
<accession>A0A4C1U2X0</accession>
<proteinExistence type="predicted"/>
<dbReference type="Proteomes" id="UP000299102">
    <property type="component" value="Unassembled WGS sequence"/>
</dbReference>
<name>A0A4C1U2X0_EUMVA</name>
<organism evidence="1 2">
    <name type="scientific">Eumeta variegata</name>
    <name type="common">Bagworm moth</name>
    <name type="synonym">Eumeta japonica</name>
    <dbReference type="NCBI Taxonomy" id="151549"/>
    <lineage>
        <taxon>Eukaryota</taxon>
        <taxon>Metazoa</taxon>
        <taxon>Ecdysozoa</taxon>
        <taxon>Arthropoda</taxon>
        <taxon>Hexapoda</taxon>
        <taxon>Insecta</taxon>
        <taxon>Pterygota</taxon>
        <taxon>Neoptera</taxon>
        <taxon>Endopterygota</taxon>
        <taxon>Lepidoptera</taxon>
        <taxon>Glossata</taxon>
        <taxon>Ditrysia</taxon>
        <taxon>Tineoidea</taxon>
        <taxon>Psychidae</taxon>
        <taxon>Oiketicinae</taxon>
        <taxon>Eumeta</taxon>
    </lineage>
</organism>
<sequence>MLNRLTGGTLLDKILNEYTRKKSKVTPIAEKIEDRRLQCLALDLFPFHYADTGSAFDLGFNFSPDSTLIFDICFYDVGCELDSSHDPALTSDYGPSLSSDP</sequence>
<evidence type="ECO:0000313" key="2">
    <source>
        <dbReference type="Proteomes" id="UP000299102"/>
    </source>
</evidence>
<protein>
    <submittedName>
        <fullName evidence="1">Uncharacterized protein</fullName>
    </submittedName>
</protein>
<dbReference type="EMBL" id="BGZK01000118">
    <property type="protein sequence ID" value="GBP20404.1"/>
    <property type="molecule type" value="Genomic_DNA"/>
</dbReference>
<comment type="caution">
    <text evidence="1">The sequence shown here is derived from an EMBL/GenBank/DDBJ whole genome shotgun (WGS) entry which is preliminary data.</text>
</comment>
<evidence type="ECO:0000313" key="1">
    <source>
        <dbReference type="EMBL" id="GBP20404.1"/>
    </source>
</evidence>